<proteinExistence type="inferred from homology"/>
<evidence type="ECO:0000256" key="13">
    <source>
        <dbReference type="ARBA" id="ARBA00038622"/>
    </source>
</evidence>
<evidence type="ECO:0000256" key="8">
    <source>
        <dbReference type="ARBA" id="ARBA00023002"/>
    </source>
</evidence>
<keyword evidence="8" id="KW-0560">Oxidoreductase</keyword>
<keyword evidence="5" id="KW-0597">Phosphoprotein</keyword>
<evidence type="ECO:0000256" key="18">
    <source>
        <dbReference type="ARBA" id="ARBA00049108"/>
    </source>
</evidence>
<comment type="catalytic activity">
    <reaction evidence="21">
        <text>(2E)-octenoyl-CoA + NADPH + H(+) = octanoyl-CoA + NADP(+)</text>
        <dbReference type="Rhea" id="RHEA:44952"/>
        <dbReference type="ChEBI" id="CHEBI:15378"/>
        <dbReference type="ChEBI" id="CHEBI:57386"/>
        <dbReference type="ChEBI" id="CHEBI:57783"/>
        <dbReference type="ChEBI" id="CHEBI:58349"/>
        <dbReference type="ChEBI" id="CHEBI:62242"/>
    </reaction>
    <physiologicalReaction direction="left-to-right" evidence="21">
        <dbReference type="Rhea" id="RHEA:44953"/>
    </physiologicalReaction>
</comment>
<dbReference type="AlphaFoldDB" id="A0A317EFU9"/>
<comment type="catalytic activity">
    <reaction evidence="16">
        <text>(2E)-dodecenoyl-CoA + NADPH + H(+) = dodecanoyl-CoA + NADP(+)</text>
        <dbReference type="Rhea" id="RHEA:44964"/>
        <dbReference type="ChEBI" id="CHEBI:15378"/>
        <dbReference type="ChEBI" id="CHEBI:57330"/>
        <dbReference type="ChEBI" id="CHEBI:57375"/>
        <dbReference type="ChEBI" id="CHEBI:57783"/>
        <dbReference type="ChEBI" id="CHEBI:58349"/>
    </reaction>
    <physiologicalReaction direction="left-to-right" evidence="16">
        <dbReference type="Rhea" id="RHEA:44965"/>
    </physiologicalReaction>
</comment>
<comment type="catalytic activity">
    <reaction evidence="20">
        <text>(2E)-decenoyl-CoA + NADPH + H(+) = decanoyl-CoA + NADP(+)</text>
        <dbReference type="Rhea" id="RHEA:44960"/>
        <dbReference type="ChEBI" id="CHEBI:15378"/>
        <dbReference type="ChEBI" id="CHEBI:57783"/>
        <dbReference type="ChEBI" id="CHEBI:58349"/>
        <dbReference type="ChEBI" id="CHEBI:61406"/>
        <dbReference type="ChEBI" id="CHEBI:61430"/>
    </reaction>
    <physiologicalReaction direction="left-to-right" evidence="20">
        <dbReference type="Rhea" id="RHEA:44961"/>
    </physiologicalReaction>
</comment>
<dbReference type="InterPro" id="IPR002347">
    <property type="entry name" value="SDR_fam"/>
</dbReference>
<evidence type="ECO:0000256" key="20">
    <source>
        <dbReference type="ARBA" id="ARBA00049386"/>
    </source>
</evidence>
<keyword evidence="11" id="KW-0275">Fatty acid biosynthesis</keyword>
<evidence type="ECO:0000256" key="21">
    <source>
        <dbReference type="ARBA" id="ARBA00049559"/>
    </source>
</evidence>
<evidence type="ECO:0000256" key="12">
    <source>
        <dbReference type="ARBA" id="ARBA00037124"/>
    </source>
</evidence>
<evidence type="ECO:0000256" key="1">
    <source>
        <dbReference type="ARBA" id="ARBA00004275"/>
    </source>
</evidence>
<name>A0A317EFU9_9PROT</name>
<comment type="catalytic activity">
    <reaction evidence="17">
        <text>(2E)-tetradecenoyl-CoA + NADPH + H(+) = tetradecanoyl-CoA + NADP(+)</text>
        <dbReference type="Rhea" id="RHEA:44968"/>
        <dbReference type="ChEBI" id="CHEBI:15378"/>
        <dbReference type="ChEBI" id="CHEBI:57385"/>
        <dbReference type="ChEBI" id="CHEBI:57783"/>
        <dbReference type="ChEBI" id="CHEBI:58349"/>
        <dbReference type="ChEBI" id="CHEBI:61405"/>
    </reaction>
    <physiologicalReaction direction="left-to-right" evidence="17">
        <dbReference type="Rhea" id="RHEA:44969"/>
    </physiologicalReaction>
</comment>
<evidence type="ECO:0000256" key="4">
    <source>
        <dbReference type="ARBA" id="ARBA00022516"/>
    </source>
</evidence>
<sequence>MERFGYSDDELLTLPLSYRADLLAGRAALVSGAGTGIGKAIAVTLGRLGARLVICGRKPEKLEATEALLKRAGAEVLPHALSIRDPEAVAGLLDAAKARFGGIDMLVNNAGGQFPQAAIDFSPKGFNAVVDTNLSGTWYMMQAAARQWRDRSAPGAIVNIVAVVGRGMPGVAHTCAARAGVIALSKTVATEWAPLGIRVNCVAPGIIATEGMNVYPDEARRAMPDTNLMRRFGTALDVAELVVHLAGPAGNFITGEVVHVDGGNQIWGDQWTIPRPDWYTTPQESPFPGR</sequence>
<reference evidence="22 23" key="1">
    <citation type="submission" date="2018-05" db="EMBL/GenBank/DDBJ databases">
        <title>Zavarzinia sp. HR-AS.</title>
        <authorList>
            <person name="Lee Y."/>
            <person name="Jeon C.O."/>
        </authorList>
    </citation>
    <scope>NUCLEOTIDE SEQUENCE [LARGE SCALE GENOMIC DNA]</scope>
    <source>
        <strain evidence="22 23">HR-AS</strain>
    </source>
</reference>
<gene>
    <name evidence="22" type="ORF">DKG74_09210</name>
</gene>
<evidence type="ECO:0000256" key="6">
    <source>
        <dbReference type="ARBA" id="ARBA00022832"/>
    </source>
</evidence>
<dbReference type="InterPro" id="IPR052388">
    <property type="entry name" value="Peroxisomal_t2-enoyl-CoA_red"/>
</dbReference>
<dbReference type="Gene3D" id="3.40.50.720">
    <property type="entry name" value="NAD(P)-binding Rossmann-like Domain"/>
    <property type="match status" value="1"/>
</dbReference>
<keyword evidence="9" id="KW-0443">Lipid metabolism</keyword>
<comment type="similarity">
    <text evidence="3">Belongs to the short-chain dehydrogenases/reductases (SDR) family.</text>
</comment>
<comment type="function">
    <text evidence="12">Participates in chain elongation of fatty acids. Catalyzes the reduction of trans-2-enoyl-CoAs of varying chain lengths from 6:1 to 16:1, having maximum activity with 10:1 CoA. Has no 2,4-dienoyl-CoA reductase activity.</text>
</comment>
<evidence type="ECO:0000256" key="16">
    <source>
        <dbReference type="ARBA" id="ARBA00047570"/>
    </source>
</evidence>
<evidence type="ECO:0000256" key="11">
    <source>
        <dbReference type="ARBA" id="ARBA00023160"/>
    </source>
</evidence>
<comment type="catalytic activity">
    <reaction evidence="18">
        <text>(2E)-hexenoyl-CoA + NADPH + H(+) = hexanoyl-CoA + NADP(+)</text>
        <dbReference type="Rhea" id="RHEA:44956"/>
        <dbReference type="ChEBI" id="CHEBI:15378"/>
        <dbReference type="ChEBI" id="CHEBI:57783"/>
        <dbReference type="ChEBI" id="CHEBI:58349"/>
        <dbReference type="ChEBI" id="CHEBI:62077"/>
        <dbReference type="ChEBI" id="CHEBI:62620"/>
    </reaction>
    <physiologicalReaction direction="left-to-right" evidence="18">
        <dbReference type="Rhea" id="RHEA:44957"/>
    </physiologicalReaction>
</comment>
<dbReference type="InterPro" id="IPR036291">
    <property type="entry name" value="NAD(P)-bd_dom_sf"/>
</dbReference>
<dbReference type="OrthoDB" id="9797020at2"/>
<keyword evidence="23" id="KW-1185">Reference proteome</keyword>
<dbReference type="PRINTS" id="PR00080">
    <property type="entry name" value="SDRFAMILY"/>
</dbReference>
<organism evidence="22 23">
    <name type="scientific">Zavarzinia aquatilis</name>
    <dbReference type="NCBI Taxonomy" id="2211142"/>
    <lineage>
        <taxon>Bacteria</taxon>
        <taxon>Pseudomonadati</taxon>
        <taxon>Pseudomonadota</taxon>
        <taxon>Alphaproteobacteria</taxon>
        <taxon>Rhodospirillales</taxon>
        <taxon>Zavarziniaceae</taxon>
        <taxon>Zavarzinia</taxon>
    </lineage>
</organism>
<keyword evidence="10" id="KW-0576">Peroxisome</keyword>
<dbReference type="EMBL" id="QGLE01000004">
    <property type="protein sequence ID" value="PWR24283.1"/>
    <property type="molecule type" value="Genomic_DNA"/>
</dbReference>
<keyword evidence="4" id="KW-0444">Lipid biosynthesis</keyword>
<evidence type="ECO:0000256" key="9">
    <source>
        <dbReference type="ARBA" id="ARBA00023098"/>
    </source>
</evidence>
<comment type="subcellular location">
    <subcellularLocation>
        <location evidence="1">Peroxisome</location>
    </subcellularLocation>
</comment>
<evidence type="ECO:0000313" key="22">
    <source>
        <dbReference type="EMBL" id="PWR24283.1"/>
    </source>
</evidence>
<keyword evidence="7" id="KW-0521">NADP</keyword>
<dbReference type="SUPFAM" id="SSF51735">
    <property type="entry name" value="NAD(P)-binding Rossmann-fold domains"/>
    <property type="match status" value="1"/>
</dbReference>
<evidence type="ECO:0000256" key="10">
    <source>
        <dbReference type="ARBA" id="ARBA00023140"/>
    </source>
</evidence>
<dbReference type="RefSeq" id="WP_109904958.1">
    <property type="nucleotide sequence ID" value="NZ_QGLE01000004.1"/>
</dbReference>
<accession>A0A317EFU9</accession>
<comment type="catalytic activity">
    <reaction evidence="19">
        <text>a (2E)-enoyl-CoA + NADPH + H(+) = a 2,3-saturated acyl-CoA + NADP(+)</text>
        <dbReference type="Rhea" id="RHEA:33763"/>
        <dbReference type="ChEBI" id="CHEBI:15378"/>
        <dbReference type="ChEBI" id="CHEBI:57783"/>
        <dbReference type="ChEBI" id="CHEBI:58349"/>
        <dbReference type="ChEBI" id="CHEBI:58856"/>
        <dbReference type="ChEBI" id="CHEBI:65111"/>
        <dbReference type="EC" id="1.3.1.38"/>
    </reaction>
    <physiologicalReaction direction="left-to-right" evidence="19">
        <dbReference type="Rhea" id="RHEA:33764"/>
    </physiologicalReaction>
</comment>
<evidence type="ECO:0000256" key="15">
    <source>
        <dbReference type="ARBA" id="ARBA00041063"/>
    </source>
</evidence>
<comment type="caution">
    <text evidence="22">The sequence shown here is derived from an EMBL/GenBank/DDBJ whole genome shotgun (WGS) entry which is preliminary data.</text>
</comment>
<dbReference type="GO" id="GO:0019166">
    <property type="term" value="F:trans-2-enoyl-CoA reductase (NADPH) activity"/>
    <property type="evidence" value="ECO:0007669"/>
    <property type="project" value="UniProtKB-EC"/>
</dbReference>
<evidence type="ECO:0000256" key="5">
    <source>
        <dbReference type="ARBA" id="ARBA00022553"/>
    </source>
</evidence>
<dbReference type="Pfam" id="PF13561">
    <property type="entry name" value="adh_short_C2"/>
    <property type="match status" value="1"/>
</dbReference>
<evidence type="ECO:0000256" key="2">
    <source>
        <dbReference type="ARBA" id="ARBA00005189"/>
    </source>
</evidence>
<evidence type="ECO:0000256" key="3">
    <source>
        <dbReference type="ARBA" id="ARBA00006484"/>
    </source>
</evidence>
<dbReference type="PANTHER" id="PTHR24317:SF7">
    <property type="entry name" value="PEROXISOMAL TRANS-2-ENOYL-COA REDUCTASE"/>
    <property type="match status" value="1"/>
</dbReference>
<keyword evidence="6" id="KW-0276">Fatty acid metabolism</keyword>
<dbReference type="Proteomes" id="UP000245461">
    <property type="component" value="Unassembled WGS sequence"/>
</dbReference>
<dbReference type="FunFam" id="3.40.50.720:FF:000084">
    <property type="entry name" value="Short-chain dehydrogenase reductase"/>
    <property type="match status" value="1"/>
</dbReference>
<dbReference type="PANTHER" id="PTHR24317">
    <property type="entry name" value="PEROXISOMAL TRANS-2-ENOYL-COA REDUCTASE"/>
    <property type="match status" value="1"/>
</dbReference>
<dbReference type="GO" id="GO:0006633">
    <property type="term" value="P:fatty acid biosynthetic process"/>
    <property type="evidence" value="ECO:0007669"/>
    <property type="project" value="UniProtKB-KW"/>
</dbReference>
<protein>
    <recommendedName>
        <fullName evidence="15">Peroxisomal trans-2-enoyl-CoA reductase</fullName>
        <ecNumber evidence="14">1.3.1.38</ecNumber>
    </recommendedName>
</protein>
<dbReference type="EC" id="1.3.1.38" evidence="14"/>
<evidence type="ECO:0000256" key="19">
    <source>
        <dbReference type="ARBA" id="ARBA00049251"/>
    </source>
</evidence>
<comment type="pathway">
    <text evidence="2">Lipid metabolism.</text>
</comment>
<evidence type="ECO:0000313" key="23">
    <source>
        <dbReference type="Proteomes" id="UP000245461"/>
    </source>
</evidence>
<comment type="subunit">
    <text evidence="13">Interacts with PEX5, probably required to target it into peroxisomes.</text>
</comment>
<evidence type="ECO:0000256" key="14">
    <source>
        <dbReference type="ARBA" id="ARBA00038849"/>
    </source>
</evidence>
<evidence type="ECO:0000256" key="7">
    <source>
        <dbReference type="ARBA" id="ARBA00022857"/>
    </source>
</evidence>
<dbReference type="PRINTS" id="PR00081">
    <property type="entry name" value="GDHRDH"/>
</dbReference>
<evidence type="ECO:0000256" key="17">
    <source>
        <dbReference type="ARBA" id="ARBA00048686"/>
    </source>
</evidence>